<keyword evidence="4" id="KW-0808">Transferase</keyword>
<evidence type="ECO:0000256" key="3">
    <source>
        <dbReference type="ARBA" id="ARBA00012239"/>
    </source>
</evidence>
<dbReference type="InterPro" id="IPR000192">
    <property type="entry name" value="Aminotrans_V_dom"/>
</dbReference>
<evidence type="ECO:0000256" key="6">
    <source>
        <dbReference type="ARBA" id="ARBA00022898"/>
    </source>
</evidence>
<sequence length="435" mass="43971">MSPAWHCAVCGQLERGLPARRRPGPTAGRVTPSRRTTVQHPVEAIYLDHAASSPQRPEVTEAMARVAGLPGNPSATHAFGRRVRALVEEAREEVAELLGAEPAELLFTAGGTEADNLAVIGGYRALPRGAGVVTTRTEHAAVTEAVGRLVQAEGAELGWAEVDAGGLVPPAALAGVLDAWGSGGGAGPDAGTRPALVSIVWGNSETGVLQDVPALAEVVRAHGGVLHVDAVQVVGHAPVDVAASGVHLLSMAAHKVGGPQGVGLLVARRGVGLRPVNHGGGQERRIRSGTVPVALVVGLAAALRAALADGAAEQARLRGLQERFEAQLAAVAAARVTGAGSPRLPHVSHVTFAGCRSQDLLFLLDDAGVAASGGSACAAGTSQPSATLAAMGRGADEAASGIRFSWGWSTTVEEVDRAAAALPGVVERARVAGQV</sequence>
<dbReference type="Pfam" id="PF00266">
    <property type="entry name" value="Aminotran_5"/>
    <property type="match status" value="1"/>
</dbReference>
<evidence type="ECO:0000313" key="12">
    <source>
        <dbReference type="EMBL" id="PKZ41259.1"/>
    </source>
</evidence>
<evidence type="ECO:0000313" key="13">
    <source>
        <dbReference type="Proteomes" id="UP000234206"/>
    </source>
</evidence>
<dbReference type="InterPro" id="IPR016454">
    <property type="entry name" value="Cysteine_dSase"/>
</dbReference>
<dbReference type="PANTHER" id="PTHR11601">
    <property type="entry name" value="CYSTEINE DESULFURYLASE FAMILY MEMBER"/>
    <property type="match status" value="1"/>
</dbReference>
<reference evidence="12 13" key="1">
    <citation type="submission" date="2017-12" db="EMBL/GenBank/DDBJ databases">
        <title>Phylogenetic diversity of female urinary microbiome.</title>
        <authorList>
            <person name="Thomas-White K."/>
            <person name="Wolfe A.J."/>
        </authorList>
    </citation>
    <scope>NUCLEOTIDE SEQUENCE [LARGE SCALE GENOMIC DNA]</scope>
    <source>
        <strain evidence="12 13">UMB1298</strain>
    </source>
</reference>
<evidence type="ECO:0000256" key="9">
    <source>
        <dbReference type="ARBA" id="ARBA00050776"/>
    </source>
</evidence>
<evidence type="ECO:0000259" key="11">
    <source>
        <dbReference type="Pfam" id="PF00266"/>
    </source>
</evidence>
<accession>A0A2I1P9D8</accession>
<comment type="catalytic activity">
    <reaction evidence="9">
        <text>(sulfur carrier)-H + L-cysteine = (sulfur carrier)-SH + L-alanine</text>
        <dbReference type="Rhea" id="RHEA:43892"/>
        <dbReference type="Rhea" id="RHEA-COMP:14737"/>
        <dbReference type="Rhea" id="RHEA-COMP:14739"/>
        <dbReference type="ChEBI" id="CHEBI:29917"/>
        <dbReference type="ChEBI" id="CHEBI:35235"/>
        <dbReference type="ChEBI" id="CHEBI:57972"/>
        <dbReference type="ChEBI" id="CHEBI:64428"/>
        <dbReference type="EC" id="2.8.1.7"/>
    </reaction>
</comment>
<dbReference type="PROSITE" id="PS00595">
    <property type="entry name" value="AA_TRANSFER_CLASS_5"/>
    <property type="match status" value="1"/>
</dbReference>
<evidence type="ECO:0000256" key="10">
    <source>
        <dbReference type="RuleBase" id="RU004504"/>
    </source>
</evidence>
<gene>
    <name evidence="12" type="ORF">CYJ76_08795</name>
</gene>
<feature type="domain" description="Aminotransferase class V" evidence="11">
    <location>
        <begin position="45"/>
        <end position="417"/>
    </location>
</feature>
<evidence type="ECO:0000256" key="7">
    <source>
        <dbReference type="ARBA" id="ARBA00023004"/>
    </source>
</evidence>
<dbReference type="PIRSF" id="PIRSF005572">
    <property type="entry name" value="NifS"/>
    <property type="match status" value="1"/>
</dbReference>
<dbReference type="AlphaFoldDB" id="A0A2I1P9D8"/>
<evidence type="ECO:0000256" key="5">
    <source>
        <dbReference type="ARBA" id="ARBA00022723"/>
    </source>
</evidence>
<dbReference type="EMBL" id="PKIZ01000016">
    <property type="protein sequence ID" value="PKZ41259.1"/>
    <property type="molecule type" value="Genomic_DNA"/>
</dbReference>
<comment type="cofactor">
    <cofactor evidence="1 10">
        <name>pyridoxal 5'-phosphate</name>
        <dbReference type="ChEBI" id="CHEBI:597326"/>
    </cofactor>
</comment>
<dbReference type="SUPFAM" id="SSF53383">
    <property type="entry name" value="PLP-dependent transferases"/>
    <property type="match status" value="1"/>
</dbReference>
<evidence type="ECO:0000256" key="2">
    <source>
        <dbReference type="ARBA" id="ARBA00006490"/>
    </source>
</evidence>
<keyword evidence="13" id="KW-1185">Reference proteome</keyword>
<dbReference type="GO" id="GO:0046872">
    <property type="term" value="F:metal ion binding"/>
    <property type="evidence" value="ECO:0007669"/>
    <property type="project" value="UniProtKB-KW"/>
</dbReference>
<organism evidence="12 13">
    <name type="scientific">Kytococcus schroeteri</name>
    <dbReference type="NCBI Taxonomy" id="138300"/>
    <lineage>
        <taxon>Bacteria</taxon>
        <taxon>Bacillati</taxon>
        <taxon>Actinomycetota</taxon>
        <taxon>Actinomycetes</taxon>
        <taxon>Micrococcales</taxon>
        <taxon>Kytococcaceae</taxon>
        <taxon>Kytococcus</taxon>
    </lineage>
</organism>
<dbReference type="GO" id="GO:0051536">
    <property type="term" value="F:iron-sulfur cluster binding"/>
    <property type="evidence" value="ECO:0007669"/>
    <property type="project" value="UniProtKB-KW"/>
</dbReference>
<dbReference type="InterPro" id="IPR015424">
    <property type="entry name" value="PyrdxlP-dep_Trfase"/>
</dbReference>
<keyword evidence="6" id="KW-0663">Pyridoxal phosphate</keyword>
<dbReference type="InterPro" id="IPR015421">
    <property type="entry name" value="PyrdxlP-dep_Trfase_major"/>
</dbReference>
<dbReference type="EC" id="2.8.1.7" evidence="3"/>
<comment type="similarity">
    <text evidence="2">Belongs to the class-V pyridoxal-phosphate-dependent aminotransferase family. NifS/IscS subfamily.</text>
</comment>
<dbReference type="Gene3D" id="1.10.260.50">
    <property type="match status" value="1"/>
</dbReference>
<dbReference type="PANTHER" id="PTHR11601:SF34">
    <property type="entry name" value="CYSTEINE DESULFURASE"/>
    <property type="match status" value="1"/>
</dbReference>
<dbReference type="Gene3D" id="3.40.640.10">
    <property type="entry name" value="Type I PLP-dependent aspartate aminotransferase-like (Major domain)"/>
    <property type="match status" value="1"/>
</dbReference>
<evidence type="ECO:0000256" key="8">
    <source>
        <dbReference type="ARBA" id="ARBA00023014"/>
    </source>
</evidence>
<evidence type="ECO:0000256" key="1">
    <source>
        <dbReference type="ARBA" id="ARBA00001933"/>
    </source>
</evidence>
<protein>
    <recommendedName>
        <fullName evidence="3">cysteine desulfurase</fullName>
        <ecNumber evidence="3">2.8.1.7</ecNumber>
    </recommendedName>
</protein>
<keyword evidence="5" id="KW-0479">Metal-binding</keyword>
<keyword evidence="8" id="KW-0411">Iron-sulfur</keyword>
<evidence type="ECO:0000256" key="4">
    <source>
        <dbReference type="ARBA" id="ARBA00022679"/>
    </source>
</evidence>
<proteinExistence type="inferred from homology"/>
<dbReference type="Gene3D" id="3.90.1150.10">
    <property type="entry name" value="Aspartate Aminotransferase, domain 1"/>
    <property type="match status" value="1"/>
</dbReference>
<dbReference type="OrthoDB" id="9808002at2"/>
<comment type="caution">
    <text evidence="12">The sequence shown here is derived from an EMBL/GenBank/DDBJ whole genome shotgun (WGS) entry which is preliminary data.</text>
</comment>
<dbReference type="InterPro" id="IPR015422">
    <property type="entry name" value="PyrdxlP-dep_Trfase_small"/>
</dbReference>
<name>A0A2I1P9D8_9MICO</name>
<dbReference type="GO" id="GO:0031071">
    <property type="term" value="F:cysteine desulfurase activity"/>
    <property type="evidence" value="ECO:0007669"/>
    <property type="project" value="UniProtKB-EC"/>
</dbReference>
<keyword evidence="7" id="KW-0408">Iron</keyword>
<dbReference type="InterPro" id="IPR020578">
    <property type="entry name" value="Aminotrans_V_PyrdxlP_BS"/>
</dbReference>
<dbReference type="Proteomes" id="UP000234206">
    <property type="component" value="Unassembled WGS sequence"/>
</dbReference>